<feature type="domain" description="VHS" evidence="6">
    <location>
        <begin position="73"/>
        <end position="102"/>
    </location>
</feature>
<evidence type="ECO:0000256" key="2">
    <source>
        <dbReference type="ARBA" id="ARBA00022448"/>
    </source>
</evidence>
<dbReference type="GO" id="GO:0030276">
    <property type="term" value="F:clathrin binding"/>
    <property type="evidence" value="ECO:0007669"/>
    <property type="project" value="TreeGrafter"/>
</dbReference>
<reference evidence="8" key="2">
    <citation type="submission" date="2025-09" db="UniProtKB">
        <authorList>
            <consortium name="Ensembl"/>
        </authorList>
    </citation>
    <scope>IDENTIFICATION</scope>
</reference>
<dbReference type="GO" id="GO:0035091">
    <property type="term" value="F:phosphatidylinositol binding"/>
    <property type="evidence" value="ECO:0007669"/>
    <property type="project" value="InterPro"/>
</dbReference>
<dbReference type="Proteomes" id="UP000694389">
    <property type="component" value="Unassembled WGS sequence"/>
</dbReference>
<keyword evidence="3 4" id="KW-0653">Protein transport</keyword>
<comment type="similarity">
    <text evidence="1 4">Belongs to the TOM1 family.</text>
</comment>
<dbReference type="SMART" id="SM00288">
    <property type="entry name" value="VHS"/>
    <property type="match status" value="1"/>
</dbReference>
<dbReference type="PROSITE" id="PS50179">
    <property type="entry name" value="VHS"/>
    <property type="match status" value="2"/>
</dbReference>
<gene>
    <name evidence="8" type="primary">LOC127372784</name>
</gene>
<protein>
    <submittedName>
        <fullName evidence="8">Target of myb1 like 2 membrane trafficking protein</fullName>
    </submittedName>
</protein>
<keyword evidence="2 4" id="KW-0813">Transport</keyword>
<dbReference type="AlphaFoldDB" id="A0A8C4EQ13"/>
<feature type="region of interest" description="Disordered" evidence="5">
    <location>
        <begin position="402"/>
        <end position="435"/>
    </location>
</feature>
<evidence type="ECO:0000256" key="1">
    <source>
        <dbReference type="ARBA" id="ARBA00007708"/>
    </source>
</evidence>
<dbReference type="InterPro" id="IPR014645">
    <property type="entry name" value="TOM1"/>
</dbReference>
<dbReference type="PIRSF" id="PIRSF036948">
    <property type="entry name" value="TOM1"/>
    <property type="match status" value="1"/>
</dbReference>
<proteinExistence type="inferred from homology"/>
<dbReference type="Pfam" id="PF03127">
    <property type="entry name" value="GAT"/>
    <property type="match status" value="1"/>
</dbReference>
<accession>A0A8C4EQ13</accession>
<dbReference type="InterPro" id="IPR004152">
    <property type="entry name" value="GAT_dom"/>
</dbReference>
<dbReference type="FunFam" id="1.20.58.160:FF:000001">
    <property type="entry name" value="TOM1-like protein 2 isoform X1"/>
    <property type="match status" value="1"/>
</dbReference>
<evidence type="ECO:0000259" key="7">
    <source>
        <dbReference type="PROSITE" id="PS50909"/>
    </source>
</evidence>
<dbReference type="GO" id="GO:0043130">
    <property type="term" value="F:ubiquitin binding"/>
    <property type="evidence" value="ECO:0007669"/>
    <property type="project" value="InterPro"/>
</dbReference>
<evidence type="ECO:0000256" key="5">
    <source>
        <dbReference type="SAM" id="MobiDB-lite"/>
    </source>
</evidence>
<dbReference type="Gene3D" id="1.25.40.90">
    <property type="match status" value="2"/>
</dbReference>
<feature type="domain" description="VHS" evidence="6">
    <location>
        <begin position="20"/>
        <end position="72"/>
    </location>
</feature>
<dbReference type="GO" id="GO:0015031">
    <property type="term" value="P:protein transport"/>
    <property type="evidence" value="ECO:0007669"/>
    <property type="project" value="UniProtKB-UniRule"/>
</dbReference>
<reference evidence="8" key="1">
    <citation type="submission" date="2025-08" db="UniProtKB">
        <authorList>
            <consortium name="Ensembl"/>
        </authorList>
    </citation>
    <scope>IDENTIFICATION</scope>
</reference>
<dbReference type="CDD" id="cd14238">
    <property type="entry name" value="GAT_TM1L2"/>
    <property type="match status" value="1"/>
</dbReference>
<keyword evidence="9" id="KW-1185">Reference proteome</keyword>
<dbReference type="Gene3D" id="1.20.58.160">
    <property type="match status" value="1"/>
</dbReference>
<evidence type="ECO:0000256" key="4">
    <source>
        <dbReference type="PIRNR" id="PIRNR036948"/>
    </source>
</evidence>
<feature type="domain" description="GAT" evidence="7">
    <location>
        <begin position="166"/>
        <end position="254"/>
    </location>
</feature>
<dbReference type="SUPFAM" id="SSF48464">
    <property type="entry name" value="ENTH/VHS domain"/>
    <property type="match status" value="1"/>
</dbReference>
<dbReference type="PANTHER" id="PTHR13856:SF31">
    <property type="entry name" value="TOM1-LIKE PROTEIN 2"/>
    <property type="match status" value="1"/>
</dbReference>
<evidence type="ECO:0000256" key="3">
    <source>
        <dbReference type="ARBA" id="ARBA00022927"/>
    </source>
</evidence>
<dbReference type="GO" id="GO:0005768">
    <property type="term" value="C:endosome"/>
    <property type="evidence" value="ECO:0007669"/>
    <property type="project" value="TreeGrafter"/>
</dbReference>
<name>A0A8C4EQ13_DICLA</name>
<dbReference type="GO" id="GO:0016020">
    <property type="term" value="C:membrane"/>
    <property type="evidence" value="ECO:0007669"/>
    <property type="project" value="TreeGrafter"/>
</dbReference>
<evidence type="ECO:0000313" key="8">
    <source>
        <dbReference type="Ensembl" id="ENSDLAP00005021624.2"/>
    </source>
</evidence>
<dbReference type="GeneTree" id="ENSGT00940000156940"/>
<dbReference type="GO" id="GO:0007165">
    <property type="term" value="P:signal transduction"/>
    <property type="evidence" value="ECO:0007669"/>
    <property type="project" value="TreeGrafter"/>
</dbReference>
<sequence>MEFLLGNPYSTPVGHCIERATDGSLQSEDWTLNMEICDIINETEDGPKDAIRAVKKRLNGNRNYREVMLALTAWADAFRSSPDLTGVVQIYEELKRKGIEFPLSELETLSPIHTPQRVASAPEGDSTLHKFATTTTQPTPQVVPPAYTTPQVPNIHASGSINPTPEQICRLRSELDIVRGNTKVMSEMLTEMVPGQEDASDYELLQELNRTCRAMQQRIVELISCVSNEAVTEELLHVNDDLNNIFLRYDRYERFRSGRSSAQSVNNGVLSEATEDNLIDLGPGSPAVVSNMPNAAPTSLPAAITAPAARPSSPATLASRLAGLDMGADSVSSTLSSLSSCKPPPTQDDFDVFAQTRTGLHFDHPSAKIHILFHLLFSFPFIRMFPEFDKFLEERAKAAEMVPNLPSPPSGEPGAAQGTPSRKKPDRPDDALLAM</sequence>
<dbReference type="PANTHER" id="PTHR13856">
    <property type="entry name" value="VHS DOMAIN CONTAINING PROTEIN FAMILY"/>
    <property type="match status" value="1"/>
</dbReference>
<dbReference type="PROSITE" id="PS50909">
    <property type="entry name" value="GAT"/>
    <property type="match status" value="1"/>
</dbReference>
<evidence type="ECO:0000313" key="9">
    <source>
        <dbReference type="Proteomes" id="UP000694389"/>
    </source>
</evidence>
<dbReference type="InterPro" id="IPR002014">
    <property type="entry name" value="VHS_dom"/>
</dbReference>
<evidence type="ECO:0000259" key="6">
    <source>
        <dbReference type="PROSITE" id="PS50179"/>
    </source>
</evidence>
<organism evidence="8 9">
    <name type="scientific">Dicentrarchus labrax</name>
    <name type="common">European seabass</name>
    <name type="synonym">Morone labrax</name>
    <dbReference type="NCBI Taxonomy" id="13489"/>
    <lineage>
        <taxon>Eukaryota</taxon>
        <taxon>Metazoa</taxon>
        <taxon>Chordata</taxon>
        <taxon>Craniata</taxon>
        <taxon>Vertebrata</taxon>
        <taxon>Euteleostomi</taxon>
        <taxon>Actinopterygii</taxon>
        <taxon>Neopterygii</taxon>
        <taxon>Teleostei</taxon>
        <taxon>Neoteleostei</taxon>
        <taxon>Acanthomorphata</taxon>
        <taxon>Eupercaria</taxon>
        <taxon>Moronidae</taxon>
        <taxon>Dicentrarchus</taxon>
    </lineage>
</organism>
<feature type="compositionally biased region" description="Basic and acidic residues" evidence="5">
    <location>
        <begin position="426"/>
        <end position="435"/>
    </location>
</feature>
<dbReference type="Ensembl" id="ENSDLAT00005023152.2">
    <property type="protein sequence ID" value="ENSDLAP00005021624.2"/>
    <property type="gene ID" value="ENSDLAG00005009785.2"/>
</dbReference>
<dbReference type="InterPro" id="IPR008942">
    <property type="entry name" value="ENTH_VHS"/>
</dbReference>
<dbReference type="SUPFAM" id="SSF89009">
    <property type="entry name" value="GAT-like domain"/>
    <property type="match status" value="1"/>
</dbReference>
<dbReference type="Pfam" id="PF00790">
    <property type="entry name" value="VHS"/>
    <property type="match status" value="1"/>
</dbReference>
<dbReference type="InterPro" id="IPR038425">
    <property type="entry name" value="GAT_sf"/>
</dbReference>